<keyword evidence="7" id="KW-0969">Cilium</keyword>
<feature type="coiled-coil region" evidence="12">
    <location>
        <begin position="141"/>
        <end position="175"/>
    </location>
</feature>
<comment type="caution">
    <text evidence="14">The sequence shown here is derived from an EMBL/GenBank/DDBJ whole genome shotgun (WGS) entry which is preliminary data.</text>
</comment>
<proteinExistence type="inferred from homology"/>
<protein>
    <recommendedName>
        <fullName evidence="4">Dynein regulatory complex protein 10</fullName>
    </recommendedName>
    <alternativeName>
        <fullName evidence="10">IQ domain-containing protein D</fullName>
    </alternativeName>
</protein>
<dbReference type="STRING" id="1202772.A0A1V9Z1I5"/>
<evidence type="ECO:0000256" key="8">
    <source>
        <dbReference type="ARBA" id="ARBA00023212"/>
    </source>
</evidence>
<evidence type="ECO:0000256" key="10">
    <source>
        <dbReference type="ARBA" id="ARBA00032180"/>
    </source>
</evidence>
<evidence type="ECO:0000256" key="9">
    <source>
        <dbReference type="ARBA" id="ARBA00023273"/>
    </source>
</evidence>
<name>A0A1V9Z1I5_ACHHY</name>
<evidence type="ECO:0000313" key="14">
    <source>
        <dbReference type="EMBL" id="OQR91876.1"/>
    </source>
</evidence>
<evidence type="ECO:0000256" key="11">
    <source>
        <dbReference type="ARBA" id="ARBA00046836"/>
    </source>
</evidence>
<dbReference type="CDD" id="cd23767">
    <property type="entry name" value="IQCD"/>
    <property type="match status" value="1"/>
</dbReference>
<comment type="similarity">
    <text evidence="3">Belongs to the DRC10 family.</text>
</comment>
<feature type="compositionally biased region" description="Basic residues" evidence="13">
    <location>
        <begin position="352"/>
        <end position="367"/>
    </location>
</feature>
<gene>
    <name evidence="14" type="ORF">ACHHYP_04269</name>
</gene>
<comment type="subcellular location">
    <subcellularLocation>
        <location evidence="2">Cytoplasm</location>
        <location evidence="2">Cytoskeleton</location>
        <location evidence="2">Flagellum axoneme</location>
    </subcellularLocation>
</comment>
<dbReference type="PROSITE" id="PS50096">
    <property type="entry name" value="IQ"/>
    <property type="match status" value="1"/>
</dbReference>
<evidence type="ECO:0000313" key="15">
    <source>
        <dbReference type="Proteomes" id="UP000243579"/>
    </source>
</evidence>
<evidence type="ECO:0000256" key="13">
    <source>
        <dbReference type="SAM" id="MobiDB-lite"/>
    </source>
</evidence>
<reference evidence="14 15" key="1">
    <citation type="journal article" date="2014" name="Genome Biol. Evol.">
        <title>The secreted proteins of Achlya hypogyna and Thraustotheca clavata identify the ancestral oomycete secretome and reveal gene acquisitions by horizontal gene transfer.</title>
        <authorList>
            <person name="Misner I."/>
            <person name="Blouin N."/>
            <person name="Leonard G."/>
            <person name="Richards T.A."/>
            <person name="Lane C.E."/>
        </authorList>
    </citation>
    <scope>NUCLEOTIDE SEQUENCE [LARGE SCALE GENOMIC DNA]</scope>
    <source>
        <strain evidence="14 15">ATCC 48635</strain>
    </source>
</reference>
<keyword evidence="5" id="KW-0963">Cytoplasm</keyword>
<comment type="subunit">
    <text evidence="11">Component of the nexin-dynein regulatory complex (N-DRC). Interacts with CFAP52.</text>
</comment>
<keyword evidence="15" id="KW-1185">Reference proteome</keyword>
<dbReference type="InterPro" id="IPR000048">
    <property type="entry name" value="IQ_motif_EF-hand-BS"/>
</dbReference>
<organism evidence="14 15">
    <name type="scientific">Achlya hypogyna</name>
    <name type="common">Oomycete</name>
    <name type="synonym">Protoachlya hypogyna</name>
    <dbReference type="NCBI Taxonomy" id="1202772"/>
    <lineage>
        <taxon>Eukaryota</taxon>
        <taxon>Sar</taxon>
        <taxon>Stramenopiles</taxon>
        <taxon>Oomycota</taxon>
        <taxon>Saprolegniomycetes</taxon>
        <taxon>Saprolegniales</taxon>
        <taxon>Achlyaceae</taxon>
        <taxon>Achlya</taxon>
    </lineage>
</organism>
<sequence>MNKLTSVESQRVMAVLGDMLDRLNYLTYVPAAPEASLLGLLAENGCPTAALEAQWATEEACAKYDASHHDDAFHKVKVATRSLCRLMRENPVLVNAFFSSPTKEPPDDMLQFIKYLSELTDLSFAKLGKTVEEETTRLEMMDNIYNRRKQAEDELVQLRDKLTELRKAKEDETSHLDIQLQKLKTELSTINKNTANELTLIQTQVKETLDKAFEKQNIDMQALVERHTQLQRKLEADTVEHRELEDSLRKTKCKIGVEVAATIDKYDVEMTALATEIDAIQLQYSRECKELHELSEHFKKIDEEQRRIDAEEKILEGVRAEERRQLQVLHDAATKIQKVFRGRQVRKELASKKKGKKGAKGKAKKKK</sequence>
<evidence type="ECO:0000256" key="5">
    <source>
        <dbReference type="ARBA" id="ARBA00022490"/>
    </source>
</evidence>
<dbReference type="OrthoDB" id="10265211at2759"/>
<evidence type="ECO:0000256" key="1">
    <source>
        <dbReference type="ARBA" id="ARBA00003029"/>
    </source>
</evidence>
<dbReference type="AlphaFoldDB" id="A0A1V9Z1I5"/>
<dbReference type="Gene3D" id="1.20.5.190">
    <property type="match status" value="1"/>
</dbReference>
<feature type="coiled-coil region" evidence="12">
    <location>
        <begin position="294"/>
        <end position="321"/>
    </location>
</feature>
<dbReference type="EMBL" id="JNBR01000497">
    <property type="protein sequence ID" value="OQR91876.1"/>
    <property type="molecule type" value="Genomic_DNA"/>
</dbReference>
<evidence type="ECO:0000256" key="4">
    <source>
        <dbReference type="ARBA" id="ARBA00021752"/>
    </source>
</evidence>
<keyword evidence="6" id="KW-0282">Flagellum</keyword>
<evidence type="ECO:0000256" key="7">
    <source>
        <dbReference type="ARBA" id="ARBA00023069"/>
    </source>
</evidence>
<dbReference type="Pfam" id="PF00612">
    <property type="entry name" value="IQ"/>
    <property type="match status" value="1"/>
</dbReference>
<evidence type="ECO:0000256" key="12">
    <source>
        <dbReference type="SAM" id="Coils"/>
    </source>
</evidence>
<evidence type="ECO:0000256" key="2">
    <source>
        <dbReference type="ARBA" id="ARBA00004611"/>
    </source>
</evidence>
<evidence type="ECO:0000256" key="3">
    <source>
        <dbReference type="ARBA" id="ARBA00009071"/>
    </source>
</evidence>
<dbReference type="PANTHER" id="PTHR31598">
    <property type="entry name" value="IQ DOMAIN-CONTAINING PROTEIN D"/>
    <property type="match status" value="1"/>
</dbReference>
<comment type="function">
    <text evidence="1">Component of the nexin-dynein regulatory complex (N-DRC), a key regulator of ciliary/flagellar motility which maintains the alignment and integrity of the distal axoneme and regulates microtubule sliding in motile axonemes.</text>
</comment>
<accession>A0A1V9Z1I5</accession>
<evidence type="ECO:0000256" key="6">
    <source>
        <dbReference type="ARBA" id="ARBA00022846"/>
    </source>
</evidence>
<feature type="region of interest" description="Disordered" evidence="13">
    <location>
        <begin position="346"/>
        <end position="367"/>
    </location>
</feature>
<keyword evidence="8" id="KW-0206">Cytoskeleton</keyword>
<keyword evidence="9" id="KW-0966">Cell projection</keyword>
<dbReference type="PANTHER" id="PTHR31598:SF1">
    <property type="entry name" value="DYNEIN REGULATORY COMPLEX PROTEIN 10"/>
    <property type="match status" value="1"/>
</dbReference>
<dbReference type="InterPro" id="IPR042815">
    <property type="entry name" value="DRC10"/>
</dbReference>
<dbReference type="Proteomes" id="UP000243579">
    <property type="component" value="Unassembled WGS sequence"/>
</dbReference>
<keyword evidence="12" id="KW-0175">Coiled coil</keyword>